<gene>
    <name evidence="1" type="ORF">XENIA_24</name>
</gene>
<evidence type="ECO:0000313" key="2">
    <source>
        <dbReference type="Proteomes" id="UP000201211"/>
    </source>
</evidence>
<evidence type="ECO:0000313" key="1">
    <source>
        <dbReference type="EMBL" id="ALA12556.1"/>
    </source>
</evidence>
<reference evidence="1 2" key="1">
    <citation type="journal article" date="2015" name="Genome Announc.">
        <title>Complete Genome Sequences of Nine Phages Capable of Infecting Paenibacillus larvae, the Causative Agent of American Foulbrood Disease in Honeybees.</title>
        <authorList>
            <person name="Tsourkas P.K."/>
            <person name="Yost D.G."/>
            <person name="Krohn A."/>
            <person name="LeBlanc L."/>
            <person name="Zhang A."/>
            <person name="Stamereilers C."/>
            <person name="Amy P.S."/>
        </authorList>
    </citation>
    <scope>NUCLEOTIDE SEQUENCE [LARGE SCALE GENOMIC DNA]</scope>
</reference>
<accession>A0A0K2CYY9</accession>
<dbReference type="Proteomes" id="UP000201211">
    <property type="component" value="Segment"/>
</dbReference>
<dbReference type="EMBL" id="KT361652">
    <property type="protein sequence ID" value="ALA12556.1"/>
    <property type="molecule type" value="Genomic_DNA"/>
</dbReference>
<proteinExistence type="predicted"/>
<sequence>MQNHGFLGEMVAKSFCQDLCNVFIDNLNKRKYHNQIKKG</sequence>
<dbReference type="GeneID" id="26629061"/>
<dbReference type="KEGG" id="vg:26629061"/>
<dbReference type="RefSeq" id="YP_009201934.1">
    <property type="nucleotide sequence ID" value="NC_028837.1"/>
</dbReference>
<organism evidence="1 2">
    <name type="scientific">Paenibacillus phage Xenia</name>
    <dbReference type="NCBI Taxonomy" id="1636263"/>
    <lineage>
        <taxon>Viruses</taxon>
        <taxon>Duplodnaviria</taxon>
        <taxon>Heunggongvirae</taxon>
        <taxon>Uroviricota</taxon>
        <taxon>Caudoviricetes</taxon>
        <taxon>Fernvirus</taxon>
        <taxon>Fernvirus shelly</taxon>
    </lineage>
</organism>
<protein>
    <submittedName>
        <fullName evidence="1">Uncharacterized protein</fullName>
    </submittedName>
</protein>
<name>A0A0K2CYY9_9CAUD</name>